<dbReference type="EMBL" id="CP071249">
    <property type="protein sequence ID" value="UUF05786.1"/>
    <property type="molecule type" value="Genomic_DNA"/>
</dbReference>
<dbReference type="Pfam" id="PF00381">
    <property type="entry name" value="PTS-HPr"/>
    <property type="match status" value="1"/>
</dbReference>
<dbReference type="Proteomes" id="UP001058016">
    <property type="component" value="Chromosome"/>
</dbReference>
<gene>
    <name evidence="2" type="ORF">J0J69_12225</name>
    <name evidence="3" type="ORF">J0J70_01735</name>
</gene>
<reference evidence="3 4" key="1">
    <citation type="submission" date="2021-03" db="EMBL/GenBank/DDBJ databases">
        <title>Comparative Genomics and Metabolomics in the genus Turicibacter.</title>
        <authorList>
            <person name="Maki J."/>
            <person name="Looft T."/>
        </authorList>
    </citation>
    <scope>NUCLEOTIDE SEQUENCE</scope>
    <source>
        <strain evidence="3">ISU324</strain>
        <strain evidence="2 4">MMM721</strain>
    </source>
</reference>
<accession>A0A9Q9FGF5</accession>
<keyword evidence="4" id="KW-1185">Reference proteome</keyword>
<evidence type="ECO:0000313" key="3">
    <source>
        <dbReference type="EMBL" id="UUF08771.1"/>
    </source>
</evidence>
<dbReference type="EMBL" id="CP071250">
    <property type="protein sequence ID" value="UUF08771.1"/>
    <property type="molecule type" value="Genomic_DNA"/>
</dbReference>
<evidence type="ECO:0000313" key="4">
    <source>
        <dbReference type="Proteomes" id="UP001058016"/>
    </source>
</evidence>
<evidence type="ECO:0000313" key="2">
    <source>
        <dbReference type="EMBL" id="UUF05786.1"/>
    </source>
</evidence>
<dbReference type="SUPFAM" id="SSF55594">
    <property type="entry name" value="HPr-like"/>
    <property type="match status" value="1"/>
</dbReference>
<dbReference type="Proteomes" id="UP001058072">
    <property type="component" value="Chromosome"/>
</dbReference>
<sequence length="75" mass="8437">MRMYQVQFHSIEDVKAFVNIANHYGYEIQLQRDAYQVDAKSILGVLSLGIGVPMTVRAHTLNASVLKGELTPYLI</sequence>
<organism evidence="3 5">
    <name type="scientific">Turicibacter bilis</name>
    <dbReference type="NCBI Taxonomy" id="2735723"/>
    <lineage>
        <taxon>Bacteria</taxon>
        <taxon>Bacillati</taxon>
        <taxon>Bacillota</taxon>
        <taxon>Erysipelotrichia</taxon>
        <taxon>Erysipelotrichales</taxon>
        <taxon>Turicibacteraceae</taxon>
        <taxon>Turicibacter</taxon>
    </lineage>
</organism>
<name>A0A9Q9FGF5_9FIRM</name>
<dbReference type="AlphaFoldDB" id="A0A9Q9FGF5"/>
<protein>
    <submittedName>
        <fullName evidence="3">HPr family phosphocarrier protein</fullName>
    </submittedName>
</protein>
<feature type="domain" description="HPr" evidence="1">
    <location>
        <begin position="16"/>
        <end position="54"/>
    </location>
</feature>
<dbReference type="RefSeq" id="WP_055244983.1">
    <property type="nucleotide sequence ID" value="NZ_CP071249.1"/>
</dbReference>
<evidence type="ECO:0000259" key="1">
    <source>
        <dbReference type="Pfam" id="PF00381"/>
    </source>
</evidence>
<evidence type="ECO:0000313" key="5">
    <source>
        <dbReference type="Proteomes" id="UP001058072"/>
    </source>
</evidence>
<proteinExistence type="predicted"/>
<dbReference type="InterPro" id="IPR035895">
    <property type="entry name" value="HPr-like_sf"/>
</dbReference>
<dbReference type="InterPro" id="IPR000032">
    <property type="entry name" value="HPr-like"/>
</dbReference>
<dbReference type="Gene3D" id="3.30.1340.10">
    <property type="entry name" value="HPr-like"/>
    <property type="match status" value="1"/>
</dbReference>